<evidence type="ECO:0000313" key="2">
    <source>
        <dbReference type="EMBL" id="RLQ96867.1"/>
    </source>
</evidence>
<reference evidence="2 3" key="1">
    <citation type="submission" date="2018-10" db="EMBL/GenBank/DDBJ databases">
        <title>Falsibacillus sp. genome draft.</title>
        <authorList>
            <person name="Shi S."/>
        </authorList>
    </citation>
    <scope>NUCLEOTIDE SEQUENCE [LARGE SCALE GENOMIC DNA]</scope>
    <source>
        <strain evidence="2 3">GY 10110</strain>
    </source>
</reference>
<dbReference type="Proteomes" id="UP000276770">
    <property type="component" value="Unassembled WGS sequence"/>
</dbReference>
<comment type="caution">
    <text evidence="2">The sequence shown here is derived from an EMBL/GenBank/DDBJ whole genome shotgun (WGS) entry which is preliminary data.</text>
</comment>
<dbReference type="OrthoDB" id="2720594at2"/>
<evidence type="ECO:0000256" key="1">
    <source>
        <dbReference type="SAM" id="Phobius"/>
    </source>
</evidence>
<name>A0A3L7K1A9_9BACI</name>
<dbReference type="RefSeq" id="WP_121679888.1">
    <property type="nucleotide sequence ID" value="NZ_RCVZ01000003.1"/>
</dbReference>
<organism evidence="2 3">
    <name type="scientific">Falsibacillus albus</name>
    <dbReference type="NCBI Taxonomy" id="2478915"/>
    <lineage>
        <taxon>Bacteria</taxon>
        <taxon>Bacillati</taxon>
        <taxon>Bacillota</taxon>
        <taxon>Bacilli</taxon>
        <taxon>Bacillales</taxon>
        <taxon>Bacillaceae</taxon>
        <taxon>Falsibacillus</taxon>
    </lineage>
</organism>
<accession>A0A3L7K1A9</accession>
<dbReference type="EMBL" id="RCVZ01000003">
    <property type="protein sequence ID" value="RLQ96867.1"/>
    <property type="molecule type" value="Genomic_DNA"/>
</dbReference>
<keyword evidence="1" id="KW-0472">Membrane</keyword>
<keyword evidence="1" id="KW-0812">Transmembrane</keyword>
<dbReference type="SUPFAM" id="SSF54427">
    <property type="entry name" value="NTF2-like"/>
    <property type="match status" value="1"/>
</dbReference>
<keyword evidence="1" id="KW-1133">Transmembrane helix</keyword>
<gene>
    <name evidence="2" type="ORF">D9X91_07155</name>
</gene>
<keyword evidence="3" id="KW-1185">Reference proteome</keyword>
<proteinExistence type="predicted"/>
<dbReference type="Gene3D" id="3.10.450.100">
    <property type="entry name" value="NTF2-like, domain 1"/>
    <property type="match status" value="1"/>
</dbReference>
<protein>
    <recommendedName>
        <fullName evidence="4">DUF4878 domain-containing protein</fullName>
    </recommendedName>
</protein>
<evidence type="ECO:0008006" key="4">
    <source>
        <dbReference type="Google" id="ProtNLM"/>
    </source>
</evidence>
<feature type="transmembrane region" description="Helical" evidence="1">
    <location>
        <begin position="7"/>
        <end position="30"/>
    </location>
</feature>
<evidence type="ECO:0000313" key="3">
    <source>
        <dbReference type="Proteomes" id="UP000276770"/>
    </source>
</evidence>
<dbReference type="AlphaFoldDB" id="A0A3L7K1A9"/>
<sequence length="152" mass="18110">MRRRTNWPLYGLIGLLVAVAVLIAGIVHYFTSGKHSAEKVVDSFYHYEQKGDFGSSWKLFDSYMKEKMPKEQYVQLRPHVFMQDFQAKSFKYTIGHFKKLDEWNTLSDGRHFTNLYETTVTQTYETSFGEITIEQKCYTVKEKGEWRMVWDY</sequence>
<dbReference type="InterPro" id="IPR032710">
    <property type="entry name" value="NTF2-like_dom_sf"/>
</dbReference>